<proteinExistence type="predicted"/>
<evidence type="ECO:0000313" key="2">
    <source>
        <dbReference type="EMBL" id="RIB08584.1"/>
    </source>
</evidence>
<accession>A0A397UEI6</accession>
<keyword evidence="1" id="KW-0175">Coiled coil</keyword>
<evidence type="ECO:0000256" key="1">
    <source>
        <dbReference type="SAM" id="Coils"/>
    </source>
</evidence>
<comment type="caution">
    <text evidence="2">The sequence shown here is derived from an EMBL/GenBank/DDBJ whole genome shotgun (WGS) entry which is preliminary data.</text>
</comment>
<feature type="coiled-coil region" evidence="1">
    <location>
        <begin position="59"/>
        <end position="90"/>
    </location>
</feature>
<evidence type="ECO:0000313" key="3">
    <source>
        <dbReference type="Proteomes" id="UP000266673"/>
    </source>
</evidence>
<organism evidence="2 3">
    <name type="scientific">Gigaspora rosea</name>
    <dbReference type="NCBI Taxonomy" id="44941"/>
    <lineage>
        <taxon>Eukaryota</taxon>
        <taxon>Fungi</taxon>
        <taxon>Fungi incertae sedis</taxon>
        <taxon>Mucoromycota</taxon>
        <taxon>Glomeromycotina</taxon>
        <taxon>Glomeromycetes</taxon>
        <taxon>Diversisporales</taxon>
        <taxon>Gigasporaceae</taxon>
        <taxon>Gigaspora</taxon>
    </lineage>
</organism>
<dbReference type="Proteomes" id="UP000266673">
    <property type="component" value="Unassembled WGS sequence"/>
</dbReference>
<reference evidence="2 3" key="1">
    <citation type="submission" date="2018-06" db="EMBL/GenBank/DDBJ databases">
        <title>Comparative genomics reveals the genomic features of Rhizophagus irregularis, R. cerebriforme, R. diaphanum and Gigaspora rosea, and their symbiotic lifestyle signature.</title>
        <authorList>
            <person name="Morin E."/>
            <person name="San Clemente H."/>
            <person name="Chen E.C.H."/>
            <person name="De La Providencia I."/>
            <person name="Hainaut M."/>
            <person name="Kuo A."/>
            <person name="Kohler A."/>
            <person name="Murat C."/>
            <person name="Tang N."/>
            <person name="Roy S."/>
            <person name="Loubradou J."/>
            <person name="Henrissat B."/>
            <person name="Grigoriev I.V."/>
            <person name="Corradi N."/>
            <person name="Roux C."/>
            <person name="Martin F.M."/>
        </authorList>
    </citation>
    <scope>NUCLEOTIDE SEQUENCE [LARGE SCALE GENOMIC DNA]</scope>
    <source>
        <strain evidence="2 3">DAOM 194757</strain>
    </source>
</reference>
<dbReference type="EMBL" id="QKWP01001492">
    <property type="protein sequence ID" value="RIB08584.1"/>
    <property type="molecule type" value="Genomic_DNA"/>
</dbReference>
<dbReference type="AlphaFoldDB" id="A0A397UEI6"/>
<keyword evidence="3" id="KW-1185">Reference proteome</keyword>
<protein>
    <submittedName>
        <fullName evidence="2">Uncharacterized protein</fullName>
    </submittedName>
</protein>
<gene>
    <name evidence="2" type="ORF">C2G38_2211322</name>
</gene>
<sequence length="164" mass="20197">MSFKSQSTNNLRPQYFSHLAVTRRIKLKLKYIRPEHLFEQYYSFLVKPEDLEETRYIKKNKRKESIKSLYQKLEKLKSDLKAELFELALKYKSKNKETLTQPEKEKQERLQTSYIKFLEELYEKQVGFWIANQYTIAETYEKLEKYYEQYWERKPISILEQPLQ</sequence>
<name>A0A397UEI6_9GLOM</name>